<reference evidence="2 3" key="1">
    <citation type="journal article" date="2012" name="Science">
        <title>The Paleozoic origin of enzymatic lignin decomposition reconstructed from 31 fungal genomes.</title>
        <authorList>
            <person name="Floudas D."/>
            <person name="Binder M."/>
            <person name="Riley R."/>
            <person name="Barry K."/>
            <person name="Blanchette R.A."/>
            <person name="Henrissat B."/>
            <person name="Martinez A.T."/>
            <person name="Otillar R."/>
            <person name="Spatafora J.W."/>
            <person name="Yadav J.S."/>
            <person name="Aerts A."/>
            <person name="Benoit I."/>
            <person name="Boyd A."/>
            <person name="Carlson A."/>
            <person name="Copeland A."/>
            <person name="Coutinho P.M."/>
            <person name="de Vries R.P."/>
            <person name="Ferreira P."/>
            <person name="Findley K."/>
            <person name="Foster B."/>
            <person name="Gaskell J."/>
            <person name="Glotzer D."/>
            <person name="Gorecki P."/>
            <person name="Heitman J."/>
            <person name="Hesse C."/>
            <person name="Hori C."/>
            <person name="Igarashi K."/>
            <person name="Jurgens J.A."/>
            <person name="Kallen N."/>
            <person name="Kersten P."/>
            <person name="Kohler A."/>
            <person name="Kuees U."/>
            <person name="Kumar T.K.A."/>
            <person name="Kuo A."/>
            <person name="LaButti K."/>
            <person name="Larrondo L.F."/>
            <person name="Lindquist E."/>
            <person name="Ling A."/>
            <person name="Lombard V."/>
            <person name="Lucas S."/>
            <person name="Lundell T."/>
            <person name="Martin R."/>
            <person name="McLaughlin D.J."/>
            <person name="Morgenstern I."/>
            <person name="Morin E."/>
            <person name="Murat C."/>
            <person name="Nagy L.G."/>
            <person name="Nolan M."/>
            <person name="Ohm R.A."/>
            <person name="Patyshakuliyeva A."/>
            <person name="Rokas A."/>
            <person name="Ruiz-Duenas F.J."/>
            <person name="Sabat G."/>
            <person name="Salamov A."/>
            <person name="Samejima M."/>
            <person name="Schmutz J."/>
            <person name="Slot J.C."/>
            <person name="St John F."/>
            <person name="Stenlid J."/>
            <person name="Sun H."/>
            <person name="Sun S."/>
            <person name="Syed K."/>
            <person name="Tsang A."/>
            <person name="Wiebenga A."/>
            <person name="Young D."/>
            <person name="Pisabarro A."/>
            <person name="Eastwood D.C."/>
            <person name="Martin F."/>
            <person name="Cullen D."/>
            <person name="Grigoriev I.V."/>
            <person name="Hibbett D.S."/>
        </authorList>
    </citation>
    <scope>NUCLEOTIDE SEQUENCE</scope>
    <source>
        <strain evidence="3">FP-58527</strain>
    </source>
</reference>
<feature type="compositionally biased region" description="Basic residues" evidence="1">
    <location>
        <begin position="1"/>
        <end position="10"/>
    </location>
</feature>
<accession>S8FRY2</accession>
<evidence type="ECO:0000313" key="2">
    <source>
        <dbReference type="EMBL" id="EPT01005.1"/>
    </source>
</evidence>
<feature type="compositionally biased region" description="Acidic residues" evidence="1">
    <location>
        <begin position="179"/>
        <end position="194"/>
    </location>
</feature>
<feature type="compositionally biased region" description="Polar residues" evidence="1">
    <location>
        <begin position="35"/>
        <end position="44"/>
    </location>
</feature>
<dbReference type="AlphaFoldDB" id="S8FRY2"/>
<dbReference type="Proteomes" id="UP000015241">
    <property type="component" value="Unassembled WGS sequence"/>
</dbReference>
<feature type="region of interest" description="Disordered" evidence="1">
    <location>
        <begin position="112"/>
        <end position="194"/>
    </location>
</feature>
<evidence type="ECO:0000313" key="3">
    <source>
        <dbReference type="Proteomes" id="UP000015241"/>
    </source>
</evidence>
<feature type="region of interest" description="Disordered" evidence="1">
    <location>
        <begin position="1"/>
        <end position="44"/>
    </location>
</feature>
<gene>
    <name evidence="2" type="ORF">FOMPIDRAFT_86149</name>
</gene>
<organism evidence="2 3">
    <name type="scientific">Fomitopsis schrenkii</name>
    <name type="common">Brown rot fungus</name>
    <dbReference type="NCBI Taxonomy" id="2126942"/>
    <lineage>
        <taxon>Eukaryota</taxon>
        <taxon>Fungi</taxon>
        <taxon>Dikarya</taxon>
        <taxon>Basidiomycota</taxon>
        <taxon>Agaricomycotina</taxon>
        <taxon>Agaricomycetes</taxon>
        <taxon>Polyporales</taxon>
        <taxon>Fomitopsis</taxon>
    </lineage>
</organism>
<keyword evidence="3" id="KW-1185">Reference proteome</keyword>
<protein>
    <submittedName>
        <fullName evidence="2">Uncharacterized protein</fullName>
    </submittedName>
</protein>
<dbReference type="InParanoid" id="S8FRY2"/>
<name>S8FRY2_FOMSC</name>
<sequence length="259" mass="28990">MSMRKRKARVGIKNLGARARTKRAREAAKASTSSNTEDVNQPTRPLTFLEAYESAQKRISDLASHRERVLAEITQPATLKDVPRPYHQEFTTKPIEETEAGSSATAAVLPVPTEPLPEVTPIPTTVRTSARLRSRRSEATSDPERHNRTHEPVTERPSAKPSDSVPPPEMDDERIRYESEEEGEEASVSESDEEIEELIAMRRRVNEMGDGLIQAGKLLQEQAWTADATWIMETLKRADRPGSSGELHAILFSRSIKRS</sequence>
<dbReference type="HOGENOM" id="CLU_1073767_0_0_1"/>
<feature type="compositionally biased region" description="Basic and acidic residues" evidence="1">
    <location>
        <begin position="135"/>
        <end position="158"/>
    </location>
</feature>
<proteinExistence type="predicted"/>
<evidence type="ECO:0000256" key="1">
    <source>
        <dbReference type="SAM" id="MobiDB-lite"/>
    </source>
</evidence>
<dbReference type="OrthoDB" id="2801509at2759"/>
<dbReference type="EMBL" id="KE504145">
    <property type="protein sequence ID" value="EPT01005.1"/>
    <property type="molecule type" value="Genomic_DNA"/>
</dbReference>